<comment type="similarity">
    <text evidence="1">Belongs to the bacterial solute-binding protein 1 family.</text>
</comment>
<evidence type="ECO:0000313" key="6">
    <source>
        <dbReference type="Proteomes" id="UP000571817"/>
    </source>
</evidence>
<feature type="chain" id="PRO_5032700276" evidence="4">
    <location>
        <begin position="27"/>
        <end position="435"/>
    </location>
</feature>
<dbReference type="SUPFAM" id="SSF53850">
    <property type="entry name" value="Periplasmic binding protein-like II"/>
    <property type="match status" value="1"/>
</dbReference>
<dbReference type="GO" id="GO:1901982">
    <property type="term" value="F:maltose binding"/>
    <property type="evidence" value="ECO:0007669"/>
    <property type="project" value="TreeGrafter"/>
</dbReference>
<comment type="caution">
    <text evidence="5">The sequence shown here is derived from an EMBL/GenBank/DDBJ whole genome shotgun (WGS) entry which is preliminary data.</text>
</comment>
<organism evidence="5 6">
    <name type="scientific">Allobranchiibius huperziae</name>
    <dbReference type="NCBI Taxonomy" id="1874116"/>
    <lineage>
        <taxon>Bacteria</taxon>
        <taxon>Bacillati</taxon>
        <taxon>Actinomycetota</taxon>
        <taxon>Actinomycetes</taxon>
        <taxon>Micrococcales</taxon>
        <taxon>Dermacoccaceae</taxon>
        <taxon>Allobranchiibius</taxon>
    </lineage>
</organism>
<proteinExistence type="inferred from homology"/>
<feature type="signal peptide" evidence="4">
    <location>
        <begin position="1"/>
        <end position="26"/>
    </location>
</feature>
<dbReference type="Pfam" id="PF13416">
    <property type="entry name" value="SBP_bac_8"/>
    <property type="match status" value="1"/>
</dbReference>
<keyword evidence="3 4" id="KW-0732">Signal</keyword>
<evidence type="ECO:0000256" key="2">
    <source>
        <dbReference type="ARBA" id="ARBA00022448"/>
    </source>
</evidence>
<reference evidence="5 6" key="1">
    <citation type="submission" date="2020-07" db="EMBL/GenBank/DDBJ databases">
        <title>Sequencing the genomes of 1000 actinobacteria strains.</title>
        <authorList>
            <person name="Klenk H.-P."/>
        </authorList>
    </citation>
    <scope>NUCLEOTIDE SEQUENCE [LARGE SCALE GENOMIC DNA]</scope>
    <source>
        <strain evidence="5 6">DSM 29531</strain>
    </source>
</reference>
<evidence type="ECO:0000256" key="3">
    <source>
        <dbReference type="ARBA" id="ARBA00022729"/>
    </source>
</evidence>
<dbReference type="AlphaFoldDB" id="A0A853DI01"/>
<dbReference type="GO" id="GO:0042956">
    <property type="term" value="P:maltodextrin transmembrane transport"/>
    <property type="evidence" value="ECO:0007669"/>
    <property type="project" value="TreeGrafter"/>
</dbReference>
<dbReference type="GO" id="GO:0015768">
    <property type="term" value="P:maltose transport"/>
    <property type="evidence" value="ECO:0007669"/>
    <property type="project" value="TreeGrafter"/>
</dbReference>
<dbReference type="EMBL" id="JACCFW010000001">
    <property type="protein sequence ID" value="NYJ75653.1"/>
    <property type="molecule type" value="Genomic_DNA"/>
</dbReference>
<dbReference type="PANTHER" id="PTHR30061:SF50">
    <property type="entry name" value="MALTOSE_MALTODEXTRIN-BINDING PERIPLASMIC PROTEIN"/>
    <property type="match status" value="1"/>
</dbReference>
<dbReference type="Gene3D" id="3.40.190.10">
    <property type="entry name" value="Periplasmic binding protein-like II"/>
    <property type="match status" value="2"/>
</dbReference>
<gene>
    <name evidence="5" type="ORF">HNR15_002616</name>
</gene>
<evidence type="ECO:0000256" key="1">
    <source>
        <dbReference type="ARBA" id="ARBA00008520"/>
    </source>
</evidence>
<keyword evidence="2" id="KW-0813">Transport</keyword>
<sequence length="435" mass="44977">MKNPTPRRRGLALAAAGVMLASGGLAACGSSGSSSGKQTLTWYINPDVGNTDASKGGQASLALACSKASGGKYDIKVQLLPNSADDQRTQLLRRLISGDSSMDLMSMDPAYVTQFASAKLLAPVPADMVSNFEDDRVPSAIKGATFDGKLIAAPFWANTQLLWYRKSVAQAAGLDMSKPVTWAQIIAAAKKEKKEIGVQAKLYEGYSVWINALVAGGGGSIVKNPSATADDTKLGLNTPAGEDAATIISEIAKSGLGGPAMGSSDETAALNLFQSGAAAFLVNWPYTYAALTGNKSDIAATLYPRTVDGKVAAPPFGGIDLAVGKTSKHADLAYDAAACITDETNQASYMAKAGNPASRKAAFSDAAVKKAFPNGIAATILESLGTATPRPLSPYWADISTGLQQQFSPPSSVNSNTPKKAQTFISNVLKGKALL</sequence>
<dbReference type="InterPro" id="IPR006059">
    <property type="entry name" value="SBP"/>
</dbReference>
<evidence type="ECO:0000313" key="5">
    <source>
        <dbReference type="EMBL" id="NYJ75653.1"/>
    </source>
</evidence>
<accession>A0A853DI01</accession>
<dbReference type="PROSITE" id="PS51257">
    <property type="entry name" value="PROKAR_LIPOPROTEIN"/>
    <property type="match status" value="1"/>
</dbReference>
<protein>
    <submittedName>
        <fullName evidence="5">Multiple sugar transport system substrate-binding protein</fullName>
    </submittedName>
</protein>
<dbReference type="GO" id="GO:0055052">
    <property type="term" value="C:ATP-binding cassette (ABC) transporter complex, substrate-binding subunit-containing"/>
    <property type="evidence" value="ECO:0007669"/>
    <property type="project" value="TreeGrafter"/>
</dbReference>
<dbReference type="RefSeq" id="WP_179482491.1">
    <property type="nucleotide sequence ID" value="NZ_JACCFW010000001.1"/>
</dbReference>
<evidence type="ECO:0000256" key="4">
    <source>
        <dbReference type="SAM" id="SignalP"/>
    </source>
</evidence>
<dbReference type="Proteomes" id="UP000571817">
    <property type="component" value="Unassembled WGS sequence"/>
</dbReference>
<dbReference type="PANTHER" id="PTHR30061">
    <property type="entry name" value="MALTOSE-BINDING PERIPLASMIC PROTEIN"/>
    <property type="match status" value="1"/>
</dbReference>
<keyword evidence="6" id="KW-1185">Reference proteome</keyword>
<keyword evidence="5" id="KW-0762">Sugar transport</keyword>
<name>A0A853DI01_9MICO</name>